<dbReference type="PANTHER" id="PTHR42194">
    <property type="entry name" value="UPF0276 PROTEIN HI_1600"/>
    <property type="match status" value="1"/>
</dbReference>
<dbReference type="PANTHER" id="PTHR42194:SF1">
    <property type="entry name" value="UPF0276 PROTEIN HI_1600"/>
    <property type="match status" value="1"/>
</dbReference>
<dbReference type="OrthoDB" id="9763101at2"/>
<dbReference type="InterPro" id="IPR036237">
    <property type="entry name" value="Xyl_isomerase-like_sf"/>
</dbReference>
<proteinExistence type="predicted"/>
<dbReference type="Proteomes" id="UP000246569">
    <property type="component" value="Unassembled WGS sequence"/>
</dbReference>
<dbReference type="RefSeq" id="WP_110016657.1">
    <property type="nucleotide sequence ID" value="NZ_QGTJ01000001.1"/>
</dbReference>
<evidence type="ECO:0000313" key="2">
    <source>
        <dbReference type="Proteomes" id="UP000246569"/>
    </source>
</evidence>
<dbReference type="InterPro" id="IPR007801">
    <property type="entry name" value="MbnB/TglH/ChrH"/>
</dbReference>
<reference evidence="1 2" key="1">
    <citation type="submission" date="2018-05" db="EMBL/GenBank/DDBJ databases">
        <title>Genomic Encyclopedia of Type Strains, Phase IV (KMG-IV): sequencing the most valuable type-strain genomes for metagenomic binning, comparative biology and taxonomic classification.</title>
        <authorList>
            <person name="Goeker M."/>
        </authorList>
    </citation>
    <scope>NUCLEOTIDE SEQUENCE [LARGE SCALE GENOMIC DNA]</scope>
    <source>
        <strain evidence="1 2">DSM 23606</strain>
    </source>
</reference>
<accession>A0A317N162</accession>
<name>A0A317N162_9GAMM</name>
<dbReference type="SUPFAM" id="SSF51658">
    <property type="entry name" value="Xylose isomerase-like"/>
    <property type="match status" value="1"/>
</dbReference>
<organism evidence="1 2">
    <name type="scientific">Plasticicumulans acidivorans</name>
    <dbReference type="NCBI Taxonomy" id="886464"/>
    <lineage>
        <taxon>Bacteria</taxon>
        <taxon>Pseudomonadati</taxon>
        <taxon>Pseudomonadota</taxon>
        <taxon>Gammaproteobacteria</taxon>
        <taxon>Candidatus Competibacteraceae</taxon>
        <taxon>Plasticicumulans</taxon>
    </lineage>
</organism>
<keyword evidence="2" id="KW-1185">Reference proteome</keyword>
<dbReference type="EMBL" id="QGTJ01000001">
    <property type="protein sequence ID" value="PWV65658.1"/>
    <property type="molecule type" value="Genomic_DNA"/>
</dbReference>
<gene>
    <name evidence="1" type="ORF">C7443_101142</name>
</gene>
<dbReference type="InterPro" id="IPR026431">
    <property type="entry name" value="Methbact_MbnB"/>
</dbReference>
<sequence>MRIGFNFTLGSTMGLVQRLIRERRIDYCELLIDNFLQVPPAQLAAAFDCPLGFHIMFSKFLESDVDYLEAMAERLHRHIEALQPLYVSDHIARFNHGGRQLYHLAEIDYDSEYRHVRDRVEYWQARLGQRLHLENYPSLLGGGRAAPEFFARLIRDTGAGLLFDVSNAICAQRNGVIAAEAWLPLIEAATHFHIAGYRESILAPKLTLDTHDAPLADDTLEFLARYRTHFDKPGATLTYERDDRFDEAEIDRDLAALRAIFPRLDDREHADAA</sequence>
<dbReference type="AlphaFoldDB" id="A0A317N162"/>
<dbReference type="Gene3D" id="3.20.20.150">
    <property type="entry name" value="Divalent-metal-dependent TIM barrel enzymes"/>
    <property type="match status" value="1"/>
</dbReference>
<protein>
    <submittedName>
        <fullName evidence="1">Methanobactin biosynthesis cassette protein MbnB</fullName>
    </submittedName>
</protein>
<dbReference type="NCBIfam" id="TIGR04159">
    <property type="entry name" value="methbact_MbnB"/>
    <property type="match status" value="1"/>
</dbReference>
<dbReference type="Pfam" id="PF05114">
    <property type="entry name" value="MbnB_TglH_ChrH"/>
    <property type="match status" value="1"/>
</dbReference>
<evidence type="ECO:0000313" key="1">
    <source>
        <dbReference type="EMBL" id="PWV65658.1"/>
    </source>
</evidence>
<comment type="caution">
    <text evidence="1">The sequence shown here is derived from an EMBL/GenBank/DDBJ whole genome shotgun (WGS) entry which is preliminary data.</text>
</comment>